<gene>
    <name evidence="5" type="ORF">QBC37DRAFT_123939</name>
</gene>
<feature type="region of interest" description="Disordered" evidence="4">
    <location>
        <begin position="115"/>
        <end position="135"/>
    </location>
</feature>
<evidence type="ECO:0000256" key="3">
    <source>
        <dbReference type="PROSITE-ProRule" id="PRU00023"/>
    </source>
</evidence>
<feature type="compositionally biased region" description="Polar residues" evidence="4">
    <location>
        <begin position="168"/>
        <end position="181"/>
    </location>
</feature>
<feature type="repeat" description="ANK" evidence="3">
    <location>
        <begin position="619"/>
        <end position="651"/>
    </location>
</feature>
<dbReference type="Proteomes" id="UP001301769">
    <property type="component" value="Unassembled WGS sequence"/>
</dbReference>
<dbReference type="SMART" id="SM00248">
    <property type="entry name" value="ANK"/>
    <property type="match status" value="3"/>
</dbReference>
<feature type="region of interest" description="Disordered" evidence="4">
    <location>
        <begin position="261"/>
        <end position="304"/>
    </location>
</feature>
<dbReference type="AlphaFoldDB" id="A0AAN6YA67"/>
<dbReference type="PANTHER" id="PTHR24180:SF45">
    <property type="entry name" value="POLY [ADP-RIBOSE] POLYMERASE TANKYRASE"/>
    <property type="match status" value="1"/>
</dbReference>
<accession>A0AAN6YA67</accession>
<dbReference type="InterPro" id="IPR051637">
    <property type="entry name" value="Ank_repeat_dom-contain_49"/>
</dbReference>
<feature type="region of interest" description="Disordered" evidence="4">
    <location>
        <begin position="1"/>
        <end position="30"/>
    </location>
</feature>
<dbReference type="PROSITE" id="PS50088">
    <property type="entry name" value="ANK_REPEAT"/>
    <property type="match status" value="2"/>
</dbReference>
<sequence length="785" mass="87702">MVPSAMEIHSNSSLSPPATKALRRGRREKPWPAAKQRKLLRLYVCTQSERLPLVRILELLRDGDFDPRQRNSHKHLKNMLPDRRIDDWRPRDLATMLIRVRFLRSVRAERRIRRNRRRGACDQPNTPPNLGLTSHDEYLGALAPIGQHPILTSSRGRTPMIKSESDRSTPPTAGPESTATPGSYPRDRSPSVSSKSPSTKSDKSNSKRRSWASVLSSISSGINSLARSSSTTSSRGINETGATIAISKLSREDFLSLLEEKPEARPATAKGAKGGKQSKGSKVPTLKNPTTLFRRNPYSSENPTTEALNSALVGMCCAAYVGTSTQGCVHERLSRAISAQRSEGPAFCQFTVTDEEANAVDKYGNTLLHVAARWGARVSLLILILRHTLDISMVNHRGETFLHVYDPPTHPRLRPASFLNLIRCLRSKGFDFCQRDVDKQTFLHLLVPKKAFPVELMHCLFREVGHGTSRFLVASKSSHDERLWHCVRKNLNQHAPKLHRVFGDEIELARRYLPEFSDSRSSSRNAFTPDMGRMSWESNSYRSQQQEKRQSMTSSVGSQYPTAKRTPLMNLLRRIAAGRESTDKDLEARIEKALGINTPGGGKLSNAELGVLLNERDTEGNAALHYAAEFGIVAAVKYLCAHAAQVNCFNNCGNTPLQLVKYAIQRTDVMSDVHMEARYLRCAVLLLERGAIDQSKLVSEKSMIFPYDVFDGSERCIANLINQGVANQCKGLHLLSNSTVDHHHHYHHHPPDQHYGQMMSPGLMGPPPVVMDQGMSLEFETSYML</sequence>
<dbReference type="InterPro" id="IPR002110">
    <property type="entry name" value="Ankyrin_rpt"/>
</dbReference>
<organism evidence="5 6">
    <name type="scientific">Rhypophila decipiens</name>
    <dbReference type="NCBI Taxonomy" id="261697"/>
    <lineage>
        <taxon>Eukaryota</taxon>
        <taxon>Fungi</taxon>
        <taxon>Dikarya</taxon>
        <taxon>Ascomycota</taxon>
        <taxon>Pezizomycotina</taxon>
        <taxon>Sordariomycetes</taxon>
        <taxon>Sordariomycetidae</taxon>
        <taxon>Sordariales</taxon>
        <taxon>Naviculisporaceae</taxon>
        <taxon>Rhypophila</taxon>
    </lineage>
</organism>
<dbReference type="InterPro" id="IPR036770">
    <property type="entry name" value="Ankyrin_rpt-contain_sf"/>
</dbReference>
<dbReference type="EMBL" id="MU858079">
    <property type="protein sequence ID" value="KAK4215524.1"/>
    <property type="molecule type" value="Genomic_DNA"/>
</dbReference>
<feature type="region of interest" description="Disordered" evidence="4">
    <location>
        <begin position="518"/>
        <end position="561"/>
    </location>
</feature>
<feature type="compositionally biased region" description="Polar residues" evidence="4">
    <location>
        <begin position="551"/>
        <end position="561"/>
    </location>
</feature>
<feature type="compositionally biased region" description="Low complexity" evidence="4">
    <location>
        <begin position="190"/>
        <end position="199"/>
    </location>
</feature>
<proteinExistence type="predicted"/>
<protein>
    <recommendedName>
        <fullName evidence="7">Ankyrin</fullName>
    </recommendedName>
</protein>
<keyword evidence="1" id="KW-0677">Repeat</keyword>
<dbReference type="Gene3D" id="1.25.40.20">
    <property type="entry name" value="Ankyrin repeat-containing domain"/>
    <property type="match status" value="2"/>
</dbReference>
<evidence type="ECO:0008006" key="7">
    <source>
        <dbReference type="Google" id="ProtNLM"/>
    </source>
</evidence>
<feature type="region of interest" description="Disordered" evidence="4">
    <location>
        <begin position="148"/>
        <end position="211"/>
    </location>
</feature>
<feature type="compositionally biased region" description="Polar residues" evidence="4">
    <location>
        <begin position="287"/>
        <end position="304"/>
    </location>
</feature>
<evidence type="ECO:0000313" key="6">
    <source>
        <dbReference type="Proteomes" id="UP001301769"/>
    </source>
</evidence>
<keyword evidence="6" id="KW-1185">Reference proteome</keyword>
<dbReference type="Pfam" id="PF12796">
    <property type="entry name" value="Ank_2"/>
    <property type="match status" value="1"/>
</dbReference>
<name>A0AAN6YA67_9PEZI</name>
<keyword evidence="2 3" id="KW-0040">ANK repeat</keyword>
<dbReference type="PROSITE" id="PS50297">
    <property type="entry name" value="ANK_REP_REGION"/>
    <property type="match status" value="1"/>
</dbReference>
<evidence type="ECO:0000256" key="4">
    <source>
        <dbReference type="SAM" id="MobiDB-lite"/>
    </source>
</evidence>
<reference evidence="5" key="1">
    <citation type="journal article" date="2023" name="Mol. Phylogenet. Evol.">
        <title>Genome-scale phylogeny and comparative genomics of the fungal order Sordariales.</title>
        <authorList>
            <person name="Hensen N."/>
            <person name="Bonometti L."/>
            <person name="Westerberg I."/>
            <person name="Brannstrom I.O."/>
            <person name="Guillou S."/>
            <person name="Cros-Aarteil S."/>
            <person name="Calhoun S."/>
            <person name="Haridas S."/>
            <person name="Kuo A."/>
            <person name="Mondo S."/>
            <person name="Pangilinan J."/>
            <person name="Riley R."/>
            <person name="LaButti K."/>
            <person name="Andreopoulos B."/>
            <person name="Lipzen A."/>
            <person name="Chen C."/>
            <person name="Yan M."/>
            <person name="Daum C."/>
            <person name="Ng V."/>
            <person name="Clum A."/>
            <person name="Steindorff A."/>
            <person name="Ohm R.A."/>
            <person name="Martin F."/>
            <person name="Silar P."/>
            <person name="Natvig D.O."/>
            <person name="Lalanne C."/>
            <person name="Gautier V."/>
            <person name="Ament-Velasquez S.L."/>
            <person name="Kruys A."/>
            <person name="Hutchinson M.I."/>
            <person name="Powell A.J."/>
            <person name="Barry K."/>
            <person name="Miller A.N."/>
            <person name="Grigoriev I.V."/>
            <person name="Debuchy R."/>
            <person name="Gladieux P."/>
            <person name="Hiltunen Thoren M."/>
            <person name="Johannesson H."/>
        </authorList>
    </citation>
    <scope>NUCLEOTIDE SEQUENCE</scope>
    <source>
        <strain evidence="5">PSN293</strain>
    </source>
</reference>
<reference evidence="5" key="2">
    <citation type="submission" date="2023-05" db="EMBL/GenBank/DDBJ databases">
        <authorList>
            <consortium name="Lawrence Berkeley National Laboratory"/>
            <person name="Steindorff A."/>
            <person name="Hensen N."/>
            <person name="Bonometti L."/>
            <person name="Westerberg I."/>
            <person name="Brannstrom I.O."/>
            <person name="Guillou S."/>
            <person name="Cros-Aarteil S."/>
            <person name="Calhoun S."/>
            <person name="Haridas S."/>
            <person name="Kuo A."/>
            <person name="Mondo S."/>
            <person name="Pangilinan J."/>
            <person name="Riley R."/>
            <person name="Labutti K."/>
            <person name="Andreopoulos B."/>
            <person name="Lipzen A."/>
            <person name="Chen C."/>
            <person name="Yanf M."/>
            <person name="Daum C."/>
            <person name="Ng V."/>
            <person name="Clum A."/>
            <person name="Ohm R."/>
            <person name="Martin F."/>
            <person name="Silar P."/>
            <person name="Natvig D."/>
            <person name="Lalanne C."/>
            <person name="Gautier V."/>
            <person name="Ament-Velasquez S.L."/>
            <person name="Kruys A."/>
            <person name="Hutchinson M.I."/>
            <person name="Powell A.J."/>
            <person name="Barry K."/>
            <person name="Miller A.N."/>
            <person name="Grigoriev I.V."/>
            <person name="Debuchy R."/>
            <person name="Gladieux P."/>
            <person name="Thoren M.H."/>
            <person name="Johannesson H."/>
        </authorList>
    </citation>
    <scope>NUCLEOTIDE SEQUENCE</scope>
    <source>
        <strain evidence="5">PSN293</strain>
    </source>
</reference>
<evidence type="ECO:0000256" key="2">
    <source>
        <dbReference type="ARBA" id="ARBA00023043"/>
    </source>
</evidence>
<dbReference type="SUPFAM" id="SSF48403">
    <property type="entry name" value="Ankyrin repeat"/>
    <property type="match status" value="1"/>
</dbReference>
<evidence type="ECO:0000313" key="5">
    <source>
        <dbReference type="EMBL" id="KAK4215524.1"/>
    </source>
</evidence>
<feature type="repeat" description="ANK" evidence="3">
    <location>
        <begin position="363"/>
        <end position="396"/>
    </location>
</feature>
<evidence type="ECO:0000256" key="1">
    <source>
        <dbReference type="ARBA" id="ARBA00022737"/>
    </source>
</evidence>
<comment type="caution">
    <text evidence="5">The sequence shown here is derived from an EMBL/GenBank/DDBJ whole genome shotgun (WGS) entry which is preliminary data.</text>
</comment>
<dbReference type="PANTHER" id="PTHR24180">
    <property type="entry name" value="CYCLIN-DEPENDENT KINASE INHIBITOR 2C-RELATED"/>
    <property type="match status" value="1"/>
</dbReference>